<organism evidence="1 2">
    <name type="scientific">Brachionus plicatilis</name>
    <name type="common">Marine rotifer</name>
    <name type="synonym">Brachionus muelleri</name>
    <dbReference type="NCBI Taxonomy" id="10195"/>
    <lineage>
        <taxon>Eukaryota</taxon>
        <taxon>Metazoa</taxon>
        <taxon>Spiralia</taxon>
        <taxon>Gnathifera</taxon>
        <taxon>Rotifera</taxon>
        <taxon>Eurotatoria</taxon>
        <taxon>Monogononta</taxon>
        <taxon>Pseudotrocha</taxon>
        <taxon>Ploima</taxon>
        <taxon>Brachionidae</taxon>
        <taxon>Brachionus</taxon>
    </lineage>
</organism>
<keyword evidence="2" id="KW-1185">Reference proteome</keyword>
<accession>A0A3M7RZ59</accession>
<name>A0A3M7RZ59_BRAPC</name>
<proteinExistence type="predicted"/>
<reference evidence="1 2" key="1">
    <citation type="journal article" date="2018" name="Sci. Rep.">
        <title>Genomic signatures of local adaptation to the degree of environmental predictability in rotifers.</title>
        <authorList>
            <person name="Franch-Gras L."/>
            <person name="Hahn C."/>
            <person name="Garcia-Roger E.M."/>
            <person name="Carmona M.J."/>
            <person name="Serra M."/>
            <person name="Gomez A."/>
        </authorList>
    </citation>
    <scope>NUCLEOTIDE SEQUENCE [LARGE SCALE GENOMIC DNA]</scope>
    <source>
        <strain evidence="1">HYR1</strain>
    </source>
</reference>
<dbReference type="AlphaFoldDB" id="A0A3M7RZ59"/>
<dbReference type="Proteomes" id="UP000276133">
    <property type="component" value="Unassembled WGS sequence"/>
</dbReference>
<gene>
    <name evidence="1" type="ORF">BpHYR1_025003</name>
</gene>
<dbReference type="EMBL" id="REGN01002346">
    <property type="protein sequence ID" value="RNA28740.1"/>
    <property type="molecule type" value="Genomic_DNA"/>
</dbReference>
<evidence type="ECO:0000313" key="2">
    <source>
        <dbReference type="Proteomes" id="UP000276133"/>
    </source>
</evidence>
<comment type="caution">
    <text evidence="1">The sequence shown here is derived from an EMBL/GenBank/DDBJ whole genome shotgun (WGS) entry which is preliminary data.</text>
</comment>
<protein>
    <submittedName>
        <fullName evidence="1">Uncharacterized protein</fullName>
    </submittedName>
</protein>
<evidence type="ECO:0000313" key="1">
    <source>
        <dbReference type="EMBL" id="RNA28740.1"/>
    </source>
</evidence>
<sequence>MCSRLWRCIIEQGNTIDNVCLVIYNFQFFNDRIGYLLESNKNNETKLKKNTFYVLIFCKEKLKSCPYLVNFFGYKFVKGVKVTIRLNNICIIQNILERICKMSNLVSNLDLNNSFDKGYQKNLKKRPS</sequence>